<dbReference type="SUPFAM" id="SSF89733">
    <property type="entry name" value="L-sulfolactate dehydrogenase-like"/>
    <property type="match status" value="1"/>
</dbReference>
<keyword evidence="2" id="KW-0560">Oxidoreductase</keyword>
<dbReference type="OrthoDB" id="924592at2"/>
<dbReference type="Gene3D" id="3.30.1370.60">
    <property type="entry name" value="Hypothetical oxidoreductase yiak, domain 2"/>
    <property type="match status" value="1"/>
</dbReference>
<organism evidence="4 5">
    <name type="scientific">Cupriavidus pauculus</name>
    <dbReference type="NCBI Taxonomy" id="82633"/>
    <lineage>
        <taxon>Bacteria</taxon>
        <taxon>Pseudomonadati</taxon>
        <taxon>Pseudomonadota</taxon>
        <taxon>Betaproteobacteria</taxon>
        <taxon>Burkholderiales</taxon>
        <taxon>Burkholderiaceae</taxon>
        <taxon>Cupriavidus</taxon>
    </lineage>
</organism>
<evidence type="ECO:0000313" key="5">
    <source>
        <dbReference type="Proteomes" id="UP000322822"/>
    </source>
</evidence>
<protein>
    <submittedName>
        <fullName evidence="4">Ldh family oxidoreductase</fullName>
    </submittedName>
</protein>
<dbReference type="Gene3D" id="1.10.1530.10">
    <property type="match status" value="1"/>
</dbReference>
<dbReference type="AlphaFoldDB" id="A0A5P2H8D5"/>
<dbReference type="GO" id="GO:0016491">
    <property type="term" value="F:oxidoreductase activity"/>
    <property type="evidence" value="ECO:0007669"/>
    <property type="project" value="UniProtKB-KW"/>
</dbReference>
<feature type="region of interest" description="Disordered" evidence="3">
    <location>
        <begin position="1"/>
        <end position="20"/>
    </location>
</feature>
<dbReference type="InterPro" id="IPR003767">
    <property type="entry name" value="Malate/L-lactate_DH-like"/>
</dbReference>
<reference evidence="4 5" key="1">
    <citation type="submission" date="2019-09" db="EMBL/GenBank/DDBJ databases">
        <title>FDA dAtabase for Regulatory Grade micrObial Sequences (FDA-ARGOS): Supporting development and validation of Infectious Disease Dx tests.</title>
        <authorList>
            <person name="Sciortino C."/>
            <person name="Tallon L."/>
            <person name="Sadzewicz L."/>
            <person name="Vavikolanu K."/>
            <person name="Mehta A."/>
            <person name="Aluvathingal J."/>
            <person name="Nadendla S."/>
            <person name="Nandy P."/>
            <person name="Geyer C."/>
            <person name="Yan Y."/>
            <person name="Sichtig H."/>
        </authorList>
    </citation>
    <scope>NUCLEOTIDE SEQUENCE [LARGE SCALE GENOMIC DNA]</scope>
    <source>
        <strain evidence="4 5">FDAARGOS_664</strain>
    </source>
</reference>
<dbReference type="InterPro" id="IPR036111">
    <property type="entry name" value="Mal/L-sulfo/L-lacto_DH-like_sf"/>
</dbReference>
<evidence type="ECO:0000313" key="4">
    <source>
        <dbReference type="EMBL" id="QET04332.1"/>
    </source>
</evidence>
<dbReference type="InterPro" id="IPR043144">
    <property type="entry name" value="Mal/L-sulf/L-lact_DH-like_ah"/>
</dbReference>
<evidence type="ECO:0000256" key="2">
    <source>
        <dbReference type="ARBA" id="ARBA00023002"/>
    </source>
</evidence>
<sequence length="386" mass="41632">MPRTGPGCCARPASNPSNHPASGITPLGHYFFNETVNLAPQTLQNWVAQVFEAVGMSAADADFTAHTLVVADARGVHSHGCLRVPLYVNRIEKQAVDPRGRPEFIRERGAMALLDGRNAAGQVVSRMAMDKAIDLAGEHGISFVTARGSNHYGASAFYSMMALPKDMVGFSSSIGGGNLMPVHGGAERRIGNNPFSIAFPALTHEPVVLDMAQSVVAKGKIMMAAKTGSPIPPEWALDANGVPTTDPIAATQGFLRTMGDYKGSGLSVVIGMLSSMIAGAAIGPTLKDVYEDFTPLNKGHSFCAIRLDFLIDPDEFKRNMDMQIEYLKSSRRAPGVEEIFVPGEMEARHYRRQMRDGIDMPSEVIEEIIVLGERLGVRMPELPPAR</sequence>
<dbReference type="PANTHER" id="PTHR11091:SF0">
    <property type="entry name" value="MALATE DEHYDROGENASE"/>
    <property type="match status" value="1"/>
</dbReference>
<dbReference type="Pfam" id="PF02615">
    <property type="entry name" value="Ldh_2"/>
    <property type="match status" value="1"/>
</dbReference>
<gene>
    <name evidence="4" type="ORF">FOB72_19510</name>
</gene>
<dbReference type="PANTHER" id="PTHR11091">
    <property type="entry name" value="OXIDOREDUCTASE-RELATED"/>
    <property type="match status" value="1"/>
</dbReference>
<dbReference type="EMBL" id="CP044067">
    <property type="protein sequence ID" value="QET04332.1"/>
    <property type="molecule type" value="Genomic_DNA"/>
</dbReference>
<dbReference type="Proteomes" id="UP000322822">
    <property type="component" value="Chromosome 2"/>
</dbReference>
<dbReference type="InterPro" id="IPR043143">
    <property type="entry name" value="Mal/L-sulf/L-lact_DH-like_NADP"/>
</dbReference>
<accession>A0A5P2H8D5</accession>
<proteinExistence type="inferred from homology"/>
<evidence type="ECO:0000256" key="3">
    <source>
        <dbReference type="SAM" id="MobiDB-lite"/>
    </source>
</evidence>
<name>A0A5P2H8D5_9BURK</name>
<evidence type="ECO:0000256" key="1">
    <source>
        <dbReference type="ARBA" id="ARBA00006056"/>
    </source>
</evidence>
<comment type="similarity">
    <text evidence="1">Belongs to the LDH2/MDH2 oxidoreductase family.</text>
</comment>